<comment type="caution">
    <text evidence="2">The sequence shown here is derived from an EMBL/GenBank/DDBJ whole genome shotgun (WGS) entry which is preliminary data.</text>
</comment>
<evidence type="ECO:0000256" key="1">
    <source>
        <dbReference type="SAM" id="MobiDB-lite"/>
    </source>
</evidence>
<reference evidence="2 3" key="1">
    <citation type="submission" date="2021-06" db="EMBL/GenBank/DDBJ databases">
        <title>Caerostris darwini draft genome.</title>
        <authorList>
            <person name="Kono N."/>
            <person name="Arakawa K."/>
        </authorList>
    </citation>
    <scope>NUCLEOTIDE SEQUENCE [LARGE SCALE GENOMIC DNA]</scope>
</reference>
<proteinExistence type="predicted"/>
<evidence type="ECO:0000313" key="3">
    <source>
        <dbReference type="Proteomes" id="UP001054837"/>
    </source>
</evidence>
<name>A0AAV4PDZ1_9ARAC</name>
<dbReference type="Proteomes" id="UP001054837">
    <property type="component" value="Unassembled WGS sequence"/>
</dbReference>
<accession>A0AAV4PDZ1</accession>
<gene>
    <name evidence="2" type="ORF">CDAR_485391</name>
</gene>
<protein>
    <submittedName>
        <fullName evidence="2">Uncharacterized protein</fullName>
    </submittedName>
</protein>
<keyword evidence="3" id="KW-1185">Reference proteome</keyword>
<organism evidence="2 3">
    <name type="scientific">Caerostris darwini</name>
    <dbReference type="NCBI Taxonomy" id="1538125"/>
    <lineage>
        <taxon>Eukaryota</taxon>
        <taxon>Metazoa</taxon>
        <taxon>Ecdysozoa</taxon>
        <taxon>Arthropoda</taxon>
        <taxon>Chelicerata</taxon>
        <taxon>Arachnida</taxon>
        <taxon>Araneae</taxon>
        <taxon>Araneomorphae</taxon>
        <taxon>Entelegynae</taxon>
        <taxon>Araneoidea</taxon>
        <taxon>Araneidae</taxon>
        <taxon>Caerostris</taxon>
    </lineage>
</organism>
<dbReference type="EMBL" id="BPLQ01002577">
    <property type="protein sequence ID" value="GIX94190.1"/>
    <property type="molecule type" value="Genomic_DNA"/>
</dbReference>
<dbReference type="AlphaFoldDB" id="A0AAV4PDZ1"/>
<sequence>MEGRRREGKGRETERRKRLREKSVPALNEIAAVPSGLRSAKTSSQLIRDHRIIPSEAMPGENALFNGALLTAEQGWGVDEMKGREVKRTERTKRFTETIKRGPCVKNPSLLLMKLLQCHLGCALRKQALN</sequence>
<feature type="compositionally biased region" description="Basic and acidic residues" evidence="1">
    <location>
        <begin position="1"/>
        <end position="15"/>
    </location>
</feature>
<evidence type="ECO:0000313" key="2">
    <source>
        <dbReference type="EMBL" id="GIX94190.1"/>
    </source>
</evidence>
<feature type="region of interest" description="Disordered" evidence="1">
    <location>
        <begin position="1"/>
        <end position="24"/>
    </location>
</feature>